<evidence type="ECO:0000256" key="1">
    <source>
        <dbReference type="ARBA" id="ARBA00022737"/>
    </source>
</evidence>
<evidence type="ECO:0000313" key="7">
    <source>
        <dbReference type="Proteomes" id="UP000518752"/>
    </source>
</evidence>
<dbReference type="AlphaFoldDB" id="A0A8H5I1S6"/>
<dbReference type="PROSITE" id="PS00211">
    <property type="entry name" value="ABC_TRANSPORTER_1"/>
    <property type="match status" value="1"/>
</dbReference>
<keyword evidence="7" id="KW-1185">Reference proteome</keyword>
<dbReference type="SMART" id="SM00382">
    <property type="entry name" value="AAA"/>
    <property type="match status" value="2"/>
</dbReference>
<dbReference type="EMBL" id="JAACJN010000002">
    <property type="protein sequence ID" value="KAF5393463.1"/>
    <property type="molecule type" value="Genomic_DNA"/>
</dbReference>
<keyword evidence="1" id="KW-0677">Repeat</keyword>
<feature type="compositionally biased region" description="Low complexity" evidence="4">
    <location>
        <begin position="22"/>
        <end position="31"/>
    </location>
</feature>
<dbReference type="GO" id="GO:0016887">
    <property type="term" value="F:ATP hydrolysis activity"/>
    <property type="evidence" value="ECO:0007669"/>
    <property type="project" value="InterPro"/>
</dbReference>
<feature type="region of interest" description="Disordered" evidence="4">
    <location>
        <begin position="22"/>
        <end position="63"/>
    </location>
</feature>
<organism evidence="6 7">
    <name type="scientific">Collybiopsis confluens</name>
    <dbReference type="NCBI Taxonomy" id="2823264"/>
    <lineage>
        <taxon>Eukaryota</taxon>
        <taxon>Fungi</taxon>
        <taxon>Dikarya</taxon>
        <taxon>Basidiomycota</taxon>
        <taxon>Agaricomycotina</taxon>
        <taxon>Agaricomycetes</taxon>
        <taxon>Agaricomycetidae</taxon>
        <taxon>Agaricales</taxon>
        <taxon>Marasmiineae</taxon>
        <taxon>Omphalotaceae</taxon>
        <taxon>Collybiopsis</taxon>
    </lineage>
</organism>
<dbReference type="InterPro" id="IPR032781">
    <property type="entry name" value="ABC_tran_Xtn"/>
</dbReference>
<reference evidence="6 7" key="1">
    <citation type="journal article" date="2020" name="ISME J.">
        <title>Uncovering the hidden diversity of litter-decomposition mechanisms in mushroom-forming fungi.</title>
        <authorList>
            <person name="Floudas D."/>
            <person name="Bentzer J."/>
            <person name="Ahren D."/>
            <person name="Johansson T."/>
            <person name="Persson P."/>
            <person name="Tunlid A."/>
        </authorList>
    </citation>
    <scope>NUCLEOTIDE SEQUENCE [LARGE SCALE GENOMIC DNA]</scope>
    <source>
        <strain evidence="6 7">CBS 406.79</strain>
    </source>
</reference>
<evidence type="ECO:0000256" key="2">
    <source>
        <dbReference type="ARBA" id="ARBA00022741"/>
    </source>
</evidence>
<sequence>MTNIILASSQQTRFHIANSTVSSLSGTSSSSQDLDIPGVSVSISNSKGPEKKKGSKAPPAETEKEILSDAHLKLSSGVRYALVGRNGVGKSTLLRAIGEKLIPGIPLGMRIVVLQQSYDKIDDIHTIDRISEAEDISVMDFVISSDHQRMEALRRQKQLQQALENTQDPTAAVQTLRQFKLEDDLRILEEAKKTANLRSGSRGMAARKELKVIESRVEEKQSTLDVFDSQTLAHEMNEAIMMLTDIENLLEEMSPSAIETRAKRILRGLGFKLKSSPTMTQSMSSLSGGWQMRVHLASVLFRPSDILLLDEPTNFLDLPSLLWLESYLQNDHSPNTTVLFVSHDRTFTDSVAEEVLVLRDLKLERFPGNLTAYEETRSERQRYLSKMADAQSKQRSHIQETIAGNIRQAKSTGDDKKLRQAASRQKKLDDRMGLEVGLRGGRFKLNRDLAGYHLTSREGIEGMIPKDEVAVKMVLPREPGEELRFPGPLISVEGLRFVYRNAKTSGVGGKTVIKETLNGINLVIHPKSRVGIVGLNGAGKSTLIRCLVGRSNEGGGRVIAGTVKHHPAARMGFFSQDAIEKLPLDKTALQLMMDVDDWGGDPASVSASSQHEARSILASVGLTSSTVSSVPISRLSGGQKVRLTLALMLYPPPKLGPVPHVLILDEVTTHLDADTVVLLAEELKKFAGALVVVSHDRWFVRNVVELDGGDNVSAEDSEGSEDEVGTEPGVVYEIDQGKLVELKGGIGDFEKRLRSKKAG</sequence>
<dbReference type="Proteomes" id="UP000518752">
    <property type="component" value="Unassembled WGS sequence"/>
</dbReference>
<dbReference type="CDD" id="cd03221">
    <property type="entry name" value="ABCF_EF-3"/>
    <property type="match status" value="1"/>
</dbReference>
<keyword evidence="2" id="KW-0547">Nucleotide-binding</keyword>
<dbReference type="InterPro" id="IPR050611">
    <property type="entry name" value="ABCF"/>
</dbReference>
<proteinExistence type="predicted"/>
<dbReference type="InterPro" id="IPR017871">
    <property type="entry name" value="ABC_transporter-like_CS"/>
</dbReference>
<comment type="caution">
    <text evidence="6">The sequence shown here is derived from an EMBL/GenBank/DDBJ whole genome shotgun (WGS) entry which is preliminary data.</text>
</comment>
<evidence type="ECO:0000259" key="5">
    <source>
        <dbReference type="PROSITE" id="PS50893"/>
    </source>
</evidence>
<feature type="domain" description="ABC transporter" evidence="5">
    <location>
        <begin position="34"/>
        <end position="385"/>
    </location>
</feature>
<dbReference type="Pfam" id="PF12848">
    <property type="entry name" value="ABC_tran_Xtn"/>
    <property type="match status" value="1"/>
</dbReference>
<dbReference type="InterPro" id="IPR027417">
    <property type="entry name" value="P-loop_NTPase"/>
</dbReference>
<gene>
    <name evidence="6" type="ORF">D9757_000474</name>
</gene>
<dbReference type="PROSITE" id="PS50893">
    <property type="entry name" value="ABC_TRANSPORTER_2"/>
    <property type="match status" value="2"/>
</dbReference>
<evidence type="ECO:0000313" key="6">
    <source>
        <dbReference type="EMBL" id="KAF5393463.1"/>
    </source>
</evidence>
<dbReference type="PANTHER" id="PTHR19211:SF135">
    <property type="entry name" value="ATPASE, PUTATIVE (AFU_ORTHOLOGUE AFUA_1G16440)-RELATED"/>
    <property type="match status" value="1"/>
</dbReference>
<feature type="domain" description="ABC transporter" evidence="5">
    <location>
        <begin position="502"/>
        <end position="737"/>
    </location>
</feature>
<evidence type="ECO:0000256" key="4">
    <source>
        <dbReference type="SAM" id="MobiDB-lite"/>
    </source>
</evidence>
<dbReference type="OrthoDB" id="2110130at2759"/>
<accession>A0A8H5I1S6</accession>
<dbReference type="Pfam" id="PF00005">
    <property type="entry name" value="ABC_tran"/>
    <property type="match status" value="2"/>
</dbReference>
<dbReference type="PANTHER" id="PTHR19211">
    <property type="entry name" value="ATP-BINDING TRANSPORT PROTEIN-RELATED"/>
    <property type="match status" value="1"/>
</dbReference>
<dbReference type="SUPFAM" id="SSF52540">
    <property type="entry name" value="P-loop containing nucleoside triphosphate hydrolases"/>
    <property type="match status" value="2"/>
</dbReference>
<protein>
    <recommendedName>
        <fullName evidence="5">ABC transporter domain-containing protein</fullName>
    </recommendedName>
</protein>
<evidence type="ECO:0000256" key="3">
    <source>
        <dbReference type="ARBA" id="ARBA00022840"/>
    </source>
</evidence>
<keyword evidence="3" id="KW-0067">ATP-binding</keyword>
<name>A0A8H5I1S6_9AGAR</name>
<dbReference type="InterPro" id="IPR003593">
    <property type="entry name" value="AAA+_ATPase"/>
</dbReference>
<dbReference type="Gene3D" id="3.40.50.300">
    <property type="entry name" value="P-loop containing nucleotide triphosphate hydrolases"/>
    <property type="match status" value="3"/>
</dbReference>
<dbReference type="GO" id="GO:0005524">
    <property type="term" value="F:ATP binding"/>
    <property type="evidence" value="ECO:0007669"/>
    <property type="project" value="UniProtKB-KW"/>
</dbReference>
<dbReference type="InterPro" id="IPR003439">
    <property type="entry name" value="ABC_transporter-like_ATP-bd"/>
</dbReference>